<dbReference type="AlphaFoldDB" id="A0A8S4QNZ7"/>
<reference evidence="1" key="1">
    <citation type="submission" date="2022-03" db="EMBL/GenBank/DDBJ databases">
        <authorList>
            <person name="Lindestad O."/>
        </authorList>
    </citation>
    <scope>NUCLEOTIDE SEQUENCE</scope>
</reference>
<name>A0A8S4QNZ7_9NEOP</name>
<dbReference type="EMBL" id="CAKXAJ010014727">
    <property type="protein sequence ID" value="CAH2216274.1"/>
    <property type="molecule type" value="Genomic_DNA"/>
</dbReference>
<proteinExistence type="predicted"/>
<keyword evidence="2" id="KW-1185">Reference proteome</keyword>
<gene>
    <name evidence="1" type="primary">jg24953</name>
    <name evidence="1" type="ORF">PAEG_LOCUS4325</name>
</gene>
<accession>A0A8S4QNZ7</accession>
<dbReference type="Proteomes" id="UP000838756">
    <property type="component" value="Unassembled WGS sequence"/>
</dbReference>
<evidence type="ECO:0000313" key="2">
    <source>
        <dbReference type="Proteomes" id="UP000838756"/>
    </source>
</evidence>
<dbReference type="OrthoDB" id="10263751at2759"/>
<comment type="caution">
    <text evidence="1">The sequence shown here is derived from an EMBL/GenBank/DDBJ whole genome shotgun (WGS) entry which is preliminary data.</text>
</comment>
<protein>
    <submittedName>
        <fullName evidence="1">Jg24953 protein</fullName>
    </submittedName>
</protein>
<sequence length="69" mass="8018">MARKGQVTIQETVETNEEFEETLKNYYNILICLEVYSEYCGYCLATGNAIRKAKLEIGQDRIYMVKVKT</sequence>
<dbReference type="InterPro" id="IPR036249">
    <property type="entry name" value="Thioredoxin-like_sf"/>
</dbReference>
<dbReference type="SUPFAM" id="SSF52833">
    <property type="entry name" value="Thioredoxin-like"/>
    <property type="match status" value="1"/>
</dbReference>
<organism evidence="1 2">
    <name type="scientific">Pararge aegeria aegeria</name>
    <dbReference type="NCBI Taxonomy" id="348720"/>
    <lineage>
        <taxon>Eukaryota</taxon>
        <taxon>Metazoa</taxon>
        <taxon>Ecdysozoa</taxon>
        <taxon>Arthropoda</taxon>
        <taxon>Hexapoda</taxon>
        <taxon>Insecta</taxon>
        <taxon>Pterygota</taxon>
        <taxon>Neoptera</taxon>
        <taxon>Endopterygota</taxon>
        <taxon>Lepidoptera</taxon>
        <taxon>Glossata</taxon>
        <taxon>Ditrysia</taxon>
        <taxon>Papilionoidea</taxon>
        <taxon>Nymphalidae</taxon>
        <taxon>Satyrinae</taxon>
        <taxon>Satyrini</taxon>
        <taxon>Parargina</taxon>
        <taxon>Pararge</taxon>
    </lineage>
</organism>
<evidence type="ECO:0000313" key="1">
    <source>
        <dbReference type="EMBL" id="CAH2216274.1"/>
    </source>
</evidence>